<reference evidence="1" key="1">
    <citation type="submission" date="2021-03" db="EMBL/GenBank/DDBJ databases">
        <title>Molecular epidemiology and mechanisms of colistin and carbapenem resistance in Enterobacteriaceae from clinical isolates, the environment and porcine samples in Pretoria, South Africa.</title>
        <authorList>
            <person name="Bogoshi D."/>
            <person name="Mbelle N.M."/>
            <person name="Naidoo V."/>
            <person name="Osei Sekyere J."/>
        </authorList>
    </citation>
    <scope>NUCLEOTIDE SEQUENCE</scope>
    <source>
        <strain evidence="1">C052</strain>
    </source>
</reference>
<comment type="caution">
    <text evidence="1">The sequence shown here is derived from an EMBL/GenBank/DDBJ whole genome shotgun (WGS) entry which is preliminary data.</text>
</comment>
<sequence>MVIQTMADTNVDAHGTDNMMKQVRNTHVSYRSYEDLDHYFKDKDGQLHTEQIVTDIQHWYQTVQNKYTGS</sequence>
<evidence type="ECO:0000313" key="1">
    <source>
        <dbReference type="EMBL" id="MBO1916651.1"/>
    </source>
</evidence>
<accession>A0A939NCP9</accession>
<protein>
    <submittedName>
        <fullName evidence="1">Uncharacterized protein</fullName>
    </submittedName>
</protein>
<dbReference type="EMBL" id="JAGETQ010000181">
    <property type="protein sequence ID" value="MBO1916651.1"/>
    <property type="molecule type" value="Genomic_DNA"/>
</dbReference>
<gene>
    <name evidence="1" type="ORF">J4727_18835</name>
</gene>
<dbReference type="AlphaFoldDB" id="A0A939NCP9"/>
<dbReference type="Proteomes" id="UP000664477">
    <property type="component" value="Unassembled WGS sequence"/>
</dbReference>
<proteinExistence type="predicted"/>
<evidence type="ECO:0000313" key="2">
    <source>
        <dbReference type="Proteomes" id="UP000664477"/>
    </source>
</evidence>
<organism evidence="1 2">
    <name type="scientific">Providencia rettgeri</name>
    <dbReference type="NCBI Taxonomy" id="587"/>
    <lineage>
        <taxon>Bacteria</taxon>
        <taxon>Pseudomonadati</taxon>
        <taxon>Pseudomonadota</taxon>
        <taxon>Gammaproteobacteria</taxon>
        <taxon>Enterobacterales</taxon>
        <taxon>Morganellaceae</taxon>
        <taxon>Providencia</taxon>
    </lineage>
</organism>
<name>A0A939NCP9_PRORE</name>